<dbReference type="EMBL" id="RKIK01000166">
    <property type="protein sequence ID" value="ROV56885.1"/>
    <property type="molecule type" value="Genomic_DNA"/>
</dbReference>
<sequence>MKTLQIITISGERKNYNINEEVLNGYNEARSTLSDALDFEVLYDQLMEAYWDYKNKVNYWNIRSVSKPMFDYVLNHEIRSTLNRFAFNLLNLGKMYLDKHFNRDKNLCFASGISGHKNDFYKVEAHRHEIFESNVEYVIGCKLRGHVQHKEMPVSSFSSGVKNNSDNTRISTFDIKYNRQDLINMKVPVKRISKDSGFELTSIFDGYVDAISKMHHLNRELTESKVKQTRNKLSNYWCKYTDELEEKILDCIYFDNQKINTSLEWFVVYDYLNKKHAFPVEYSTLSFEK</sequence>
<dbReference type="Proteomes" id="UP000278792">
    <property type="component" value="Unassembled WGS sequence"/>
</dbReference>
<organism evidence="1 2">
    <name type="scientific">Vibrio ponticus</name>
    <dbReference type="NCBI Taxonomy" id="265668"/>
    <lineage>
        <taxon>Bacteria</taxon>
        <taxon>Pseudomonadati</taxon>
        <taxon>Pseudomonadota</taxon>
        <taxon>Gammaproteobacteria</taxon>
        <taxon>Vibrionales</taxon>
        <taxon>Vibrionaceae</taxon>
        <taxon>Vibrio</taxon>
    </lineage>
</organism>
<evidence type="ECO:0000313" key="1">
    <source>
        <dbReference type="EMBL" id="ROV56885.1"/>
    </source>
</evidence>
<dbReference type="RefSeq" id="WP_123783906.1">
    <property type="nucleotide sequence ID" value="NZ_RKIK01000166.1"/>
</dbReference>
<evidence type="ECO:0000313" key="2">
    <source>
        <dbReference type="Proteomes" id="UP000278792"/>
    </source>
</evidence>
<gene>
    <name evidence="1" type="ORF">EGH82_23280</name>
</gene>
<comment type="caution">
    <text evidence="1">The sequence shown here is derived from an EMBL/GenBank/DDBJ whole genome shotgun (WGS) entry which is preliminary data.</text>
</comment>
<reference evidence="1 2" key="1">
    <citation type="submission" date="2018-11" db="EMBL/GenBank/DDBJ databases">
        <title>Vibrio ponticus strain CAIM 1751 pathogenic for the snapper Lutjanus guttatus.</title>
        <authorList>
            <person name="Soto-Rodriguez S."/>
            <person name="Lozano-Olvera R."/>
            <person name="Gomez-Gil B."/>
        </authorList>
    </citation>
    <scope>NUCLEOTIDE SEQUENCE [LARGE SCALE GENOMIC DNA]</scope>
    <source>
        <strain evidence="1 2">CAIM 1751</strain>
    </source>
</reference>
<proteinExistence type="predicted"/>
<accession>A0A3N3DQY3</accession>
<dbReference type="AlphaFoldDB" id="A0A3N3DQY3"/>
<name>A0A3N3DQY3_9VIBR</name>
<protein>
    <submittedName>
        <fullName evidence="1">Uncharacterized protein</fullName>
    </submittedName>
</protein>